<protein>
    <submittedName>
        <fullName evidence="1">Uncharacterized protein</fullName>
    </submittedName>
</protein>
<gene>
    <name evidence="1" type="ORF">PFISCL1PPCAC_20884</name>
</gene>
<comment type="caution">
    <text evidence="1">The sequence shown here is derived from an EMBL/GenBank/DDBJ whole genome shotgun (WGS) entry which is preliminary data.</text>
</comment>
<evidence type="ECO:0000313" key="2">
    <source>
        <dbReference type="Proteomes" id="UP001432322"/>
    </source>
</evidence>
<dbReference type="AlphaFoldDB" id="A0AAV5WCK4"/>
<dbReference type="EMBL" id="BTSY01000005">
    <property type="protein sequence ID" value="GMT29587.1"/>
    <property type="molecule type" value="Genomic_DNA"/>
</dbReference>
<name>A0AAV5WCK4_9BILA</name>
<dbReference type="Proteomes" id="UP001432322">
    <property type="component" value="Unassembled WGS sequence"/>
</dbReference>
<keyword evidence="2" id="KW-1185">Reference proteome</keyword>
<evidence type="ECO:0000313" key="1">
    <source>
        <dbReference type="EMBL" id="GMT29587.1"/>
    </source>
</evidence>
<organism evidence="1 2">
    <name type="scientific">Pristionchus fissidentatus</name>
    <dbReference type="NCBI Taxonomy" id="1538716"/>
    <lineage>
        <taxon>Eukaryota</taxon>
        <taxon>Metazoa</taxon>
        <taxon>Ecdysozoa</taxon>
        <taxon>Nematoda</taxon>
        <taxon>Chromadorea</taxon>
        <taxon>Rhabditida</taxon>
        <taxon>Rhabditina</taxon>
        <taxon>Diplogasteromorpha</taxon>
        <taxon>Diplogasteroidea</taxon>
        <taxon>Neodiplogasteridae</taxon>
        <taxon>Pristionchus</taxon>
    </lineage>
</organism>
<feature type="non-terminal residue" evidence="1">
    <location>
        <position position="1"/>
    </location>
</feature>
<accession>A0AAV5WCK4</accession>
<feature type="non-terminal residue" evidence="1">
    <location>
        <position position="191"/>
    </location>
</feature>
<reference evidence="1" key="1">
    <citation type="submission" date="2023-10" db="EMBL/GenBank/DDBJ databases">
        <title>Genome assembly of Pristionchus species.</title>
        <authorList>
            <person name="Yoshida K."/>
            <person name="Sommer R.J."/>
        </authorList>
    </citation>
    <scope>NUCLEOTIDE SEQUENCE</scope>
    <source>
        <strain evidence="1">RS5133</strain>
    </source>
</reference>
<proteinExistence type="predicted"/>
<sequence length="191" mass="21038">SHTTSASLRRSSFILSSDQESIIGAHGPFLESINVSEWEEERSESTKTPLRVKVFPNACIDTVLPLGTTGHVIAISDTHQGQLGEDYKVYAAVVHAAHLAIGGYAFPRLRFVITTQSSTELPCQPTVNIVPQSNKLLVLTENSLKVFDVIFDPSEEHTVFELPEVENFELRTELGAEFGNAVIRPLFVSPF</sequence>